<dbReference type="CDD" id="cd16329">
    <property type="entry name" value="LolA_like"/>
    <property type="match status" value="1"/>
</dbReference>
<evidence type="ECO:0000259" key="2">
    <source>
        <dbReference type="Pfam" id="PF17131"/>
    </source>
</evidence>
<dbReference type="Gene3D" id="2.50.20.10">
    <property type="entry name" value="Lipoprotein localisation LolA/LolB/LppX"/>
    <property type="match status" value="1"/>
</dbReference>
<evidence type="ECO:0000313" key="4">
    <source>
        <dbReference type="Proteomes" id="UP000535182"/>
    </source>
</evidence>
<dbReference type="RefSeq" id="WP_183977335.1">
    <property type="nucleotide sequence ID" value="NZ_JACHEB010000005.1"/>
</dbReference>
<reference evidence="3 4" key="1">
    <citation type="submission" date="2020-08" db="EMBL/GenBank/DDBJ databases">
        <title>Genomic Encyclopedia of Type Strains, Phase IV (KMG-V): Genome sequencing to study the core and pangenomes of soil and plant-associated prokaryotes.</title>
        <authorList>
            <person name="Whitman W."/>
        </authorList>
    </citation>
    <scope>NUCLEOTIDE SEQUENCE [LARGE SCALE GENOMIC DNA]</scope>
    <source>
        <strain evidence="3 4">X5P2</strain>
    </source>
</reference>
<keyword evidence="1" id="KW-0732">Signal</keyword>
<comment type="caution">
    <text evidence="3">The sequence shown here is derived from an EMBL/GenBank/DDBJ whole genome shotgun (WGS) entry which is preliminary data.</text>
</comment>
<dbReference type="Proteomes" id="UP000535182">
    <property type="component" value="Unassembled WGS sequence"/>
</dbReference>
<dbReference type="EMBL" id="JACHEB010000005">
    <property type="protein sequence ID" value="MBB5329147.1"/>
    <property type="molecule type" value="Genomic_DNA"/>
</dbReference>
<dbReference type="Pfam" id="PF17131">
    <property type="entry name" value="LolA_like"/>
    <property type="match status" value="1"/>
</dbReference>
<dbReference type="AlphaFoldDB" id="A0A9X0QEX9"/>
<evidence type="ECO:0000313" key="3">
    <source>
        <dbReference type="EMBL" id="MBB5329147.1"/>
    </source>
</evidence>
<protein>
    <recommendedName>
        <fullName evidence="2">Uncharacterized protein TP-0789 domain-containing protein</fullName>
    </recommendedName>
</protein>
<feature type="chain" id="PRO_5040899190" description="Uncharacterized protein TP-0789 domain-containing protein" evidence="1">
    <location>
        <begin position="28"/>
        <end position="266"/>
    </location>
</feature>
<evidence type="ECO:0000256" key="1">
    <source>
        <dbReference type="SAM" id="SignalP"/>
    </source>
</evidence>
<organism evidence="3 4">
    <name type="scientific">Tunturiibacter gelidiferens</name>
    <dbReference type="NCBI Taxonomy" id="3069689"/>
    <lineage>
        <taxon>Bacteria</taxon>
        <taxon>Pseudomonadati</taxon>
        <taxon>Acidobacteriota</taxon>
        <taxon>Terriglobia</taxon>
        <taxon>Terriglobales</taxon>
        <taxon>Acidobacteriaceae</taxon>
        <taxon>Tunturiibacter</taxon>
    </lineage>
</organism>
<dbReference type="InterPro" id="IPR033399">
    <property type="entry name" value="TP_0789-like"/>
</dbReference>
<keyword evidence="4" id="KW-1185">Reference proteome</keyword>
<name>A0A9X0QEX9_9BACT</name>
<accession>A0A9X0QEX9</accession>
<feature type="domain" description="Uncharacterized protein TP-0789" evidence="2">
    <location>
        <begin position="125"/>
        <end position="253"/>
    </location>
</feature>
<proteinExistence type="predicted"/>
<sequence length="266" mass="29383">MTFLRRFQLSIVLLALLSLAYPSRAFGANPDLETVLNASRQRVETMDYRVSGRITKVGADGTRTNYKFVAKAHWFPDGLRLLCEISGPASAKTILLVHMTVNGHMTVEALLPGQKSASVVPFEHWNDPLVGSDFTYEDMVENQFFWKNQELLPAEKYGARDCFVLKSTAGPQDRSYYGSMTSWIDRTIMYPVHVTKTLRGTGQQKEFTYFGLRKVGGVWSASQVEAKLQGKPGSSTMVIEGGTGKANLKSKDFDLGQSASPAPAAQ</sequence>
<feature type="signal peptide" evidence="1">
    <location>
        <begin position="1"/>
        <end position="27"/>
    </location>
</feature>
<gene>
    <name evidence="3" type="ORF">HDF14_002763</name>
</gene>